<name>A0A4D7QJT6_9HYPH</name>
<dbReference type="AlphaFoldDB" id="A0A4D7QJT6"/>
<keyword evidence="7" id="KW-0472">Membrane</keyword>
<dbReference type="KEGG" id="paqt:E8L99_19910"/>
<keyword evidence="6 9" id="KW-0067">ATP-binding</keyword>
<dbReference type="RefSeq" id="WP_137101186.1">
    <property type="nucleotide sequence ID" value="NZ_CP039865.1"/>
</dbReference>
<dbReference type="GO" id="GO:0055085">
    <property type="term" value="P:transmembrane transport"/>
    <property type="evidence" value="ECO:0007669"/>
    <property type="project" value="UniProtKB-ARBA"/>
</dbReference>
<dbReference type="Pfam" id="PF00005">
    <property type="entry name" value="ABC_tran"/>
    <property type="match status" value="1"/>
</dbReference>
<dbReference type="InterPro" id="IPR013563">
    <property type="entry name" value="Oligopep_ABC_C"/>
</dbReference>
<evidence type="ECO:0000259" key="8">
    <source>
        <dbReference type="PROSITE" id="PS50893"/>
    </source>
</evidence>
<accession>A0A4D7QJT6</accession>
<keyword evidence="3" id="KW-0813">Transport</keyword>
<comment type="subcellular location">
    <subcellularLocation>
        <location evidence="1">Cell inner membrane</location>
        <topology evidence="1">Peripheral membrane protein</topology>
    </subcellularLocation>
</comment>
<evidence type="ECO:0000256" key="6">
    <source>
        <dbReference type="ARBA" id="ARBA00022840"/>
    </source>
</evidence>
<evidence type="ECO:0000313" key="10">
    <source>
        <dbReference type="Proteomes" id="UP000298588"/>
    </source>
</evidence>
<dbReference type="InterPro" id="IPR027417">
    <property type="entry name" value="P-loop_NTPase"/>
</dbReference>
<dbReference type="GO" id="GO:0015833">
    <property type="term" value="P:peptide transport"/>
    <property type="evidence" value="ECO:0007669"/>
    <property type="project" value="InterPro"/>
</dbReference>
<reference evidence="9 10" key="1">
    <citation type="submission" date="2019-04" db="EMBL/GenBank/DDBJ databases">
        <title>Phreatobacter aquaticus sp. nov.</title>
        <authorList>
            <person name="Choi A."/>
            <person name="Baek K."/>
        </authorList>
    </citation>
    <scope>NUCLEOTIDE SEQUENCE [LARGE SCALE GENOMIC DNA]</scope>
    <source>
        <strain evidence="9 10">NMCR1094</strain>
    </source>
</reference>
<keyword evidence="10" id="KW-1185">Reference proteome</keyword>
<keyword evidence="5" id="KW-0547">Nucleotide-binding</keyword>
<keyword evidence="4" id="KW-1003">Cell membrane</keyword>
<evidence type="ECO:0000256" key="1">
    <source>
        <dbReference type="ARBA" id="ARBA00004417"/>
    </source>
</evidence>
<dbReference type="CDD" id="cd03257">
    <property type="entry name" value="ABC_NikE_OppD_transporters"/>
    <property type="match status" value="1"/>
</dbReference>
<dbReference type="Proteomes" id="UP000298588">
    <property type="component" value="Chromosome"/>
</dbReference>
<dbReference type="Gene3D" id="3.40.50.300">
    <property type="entry name" value="P-loop containing nucleotide triphosphate hydrolases"/>
    <property type="match status" value="1"/>
</dbReference>
<gene>
    <name evidence="9" type="ORF">E8L99_19910</name>
</gene>
<evidence type="ECO:0000256" key="2">
    <source>
        <dbReference type="ARBA" id="ARBA00005417"/>
    </source>
</evidence>
<dbReference type="PROSITE" id="PS50893">
    <property type="entry name" value="ABC_TRANSPORTER_2"/>
    <property type="match status" value="1"/>
</dbReference>
<evidence type="ECO:0000313" key="9">
    <source>
        <dbReference type="EMBL" id="QCK87858.1"/>
    </source>
</evidence>
<dbReference type="GO" id="GO:0005886">
    <property type="term" value="C:plasma membrane"/>
    <property type="evidence" value="ECO:0007669"/>
    <property type="project" value="UniProtKB-SubCell"/>
</dbReference>
<dbReference type="PANTHER" id="PTHR43297">
    <property type="entry name" value="OLIGOPEPTIDE TRANSPORT ATP-BINDING PROTEIN APPD"/>
    <property type="match status" value="1"/>
</dbReference>
<dbReference type="FunFam" id="3.40.50.300:FF:000016">
    <property type="entry name" value="Oligopeptide ABC transporter ATP-binding component"/>
    <property type="match status" value="1"/>
</dbReference>
<evidence type="ECO:0000256" key="4">
    <source>
        <dbReference type="ARBA" id="ARBA00022475"/>
    </source>
</evidence>
<sequence length="328" mass="35095">MADPLLSVRGLGVFFGEGRNELQITRDIGFDIARGERVGLVGESGCGKTVTGLALTRLLPDRLCRIAGSAILGDDDILALPESRMRNVRGRRIGMIFQEPMSALDPVFTVGEQIIECIVAHFGVPKTEARTRAIEVLRSVGIPLPEKRVDQYPHELSGGLRQRAMIAIALAAEPEIIIADEPTTALDVTIQAQILALLRDLSARTGTAMVFITHDLGVVAECCDRVIVMYAGEIVEDAPVDALLEHPMHPYTSALLGSIPRHGKAHGRLTSIPGRVPAAADMPGGCRFAPRCAHAIASCQAPQQLETIGDHRVRCCRASELALAGAVA</sequence>
<dbReference type="SUPFAM" id="SSF52540">
    <property type="entry name" value="P-loop containing nucleoside triphosphate hydrolases"/>
    <property type="match status" value="1"/>
</dbReference>
<feature type="domain" description="ABC transporter" evidence="8">
    <location>
        <begin position="8"/>
        <end position="256"/>
    </location>
</feature>
<dbReference type="NCBIfam" id="TIGR01727">
    <property type="entry name" value="oligo_HPY"/>
    <property type="match status" value="1"/>
</dbReference>
<evidence type="ECO:0000256" key="3">
    <source>
        <dbReference type="ARBA" id="ARBA00022448"/>
    </source>
</evidence>
<evidence type="ECO:0000256" key="5">
    <source>
        <dbReference type="ARBA" id="ARBA00022741"/>
    </source>
</evidence>
<dbReference type="OrthoDB" id="9815712at2"/>
<comment type="similarity">
    <text evidence="2">Belongs to the ABC transporter superfamily.</text>
</comment>
<dbReference type="PANTHER" id="PTHR43297:SF2">
    <property type="entry name" value="DIPEPTIDE TRANSPORT ATP-BINDING PROTEIN DPPD"/>
    <property type="match status" value="1"/>
</dbReference>
<organism evidence="9 10">
    <name type="scientific">Phreatobacter aquaticus</name>
    <dbReference type="NCBI Taxonomy" id="2570229"/>
    <lineage>
        <taxon>Bacteria</taxon>
        <taxon>Pseudomonadati</taxon>
        <taxon>Pseudomonadota</taxon>
        <taxon>Alphaproteobacteria</taxon>
        <taxon>Hyphomicrobiales</taxon>
        <taxon>Phreatobacteraceae</taxon>
        <taxon>Phreatobacter</taxon>
    </lineage>
</organism>
<dbReference type="Pfam" id="PF08352">
    <property type="entry name" value="oligo_HPY"/>
    <property type="match status" value="1"/>
</dbReference>
<dbReference type="InterPro" id="IPR003593">
    <property type="entry name" value="AAA+_ATPase"/>
</dbReference>
<dbReference type="GO" id="GO:0016887">
    <property type="term" value="F:ATP hydrolysis activity"/>
    <property type="evidence" value="ECO:0007669"/>
    <property type="project" value="InterPro"/>
</dbReference>
<dbReference type="GO" id="GO:0005524">
    <property type="term" value="F:ATP binding"/>
    <property type="evidence" value="ECO:0007669"/>
    <property type="project" value="UniProtKB-KW"/>
</dbReference>
<dbReference type="EMBL" id="CP039865">
    <property type="protein sequence ID" value="QCK87858.1"/>
    <property type="molecule type" value="Genomic_DNA"/>
</dbReference>
<dbReference type="SMART" id="SM00382">
    <property type="entry name" value="AAA"/>
    <property type="match status" value="1"/>
</dbReference>
<dbReference type="InterPro" id="IPR050388">
    <property type="entry name" value="ABC_Ni/Peptide_Import"/>
</dbReference>
<evidence type="ECO:0000256" key="7">
    <source>
        <dbReference type="ARBA" id="ARBA00023136"/>
    </source>
</evidence>
<dbReference type="InterPro" id="IPR003439">
    <property type="entry name" value="ABC_transporter-like_ATP-bd"/>
</dbReference>
<protein>
    <submittedName>
        <fullName evidence="9">ABC transporter ATP-binding protein</fullName>
    </submittedName>
</protein>
<proteinExistence type="inferred from homology"/>